<feature type="binding site" evidence="4">
    <location>
        <begin position="12"/>
        <end position="14"/>
    </location>
    <ligand>
        <name>N(1)-(5-phospho-beta-D-ribosyl)glycinamide</name>
        <dbReference type="ChEBI" id="CHEBI:143788"/>
    </ligand>
</feature>
<evidence type="ECO:0000313" key="6">
    <source>
        <dbReference type="EMBL" id="PWJ96268.1"/>
    </source>
</evidence>
<comment type="pathway">
    <text evidence="1 4">Purine metabolism; IMP biosynthesis via de novo pathway; N(2)-formyl-N(1)-(5-phospho-D-ribosyl)glycinamide from N(1)-(5-phospho-D-ribosyl)glycinamide (10-formyl THF route): step 1/1.</text>
</comment>
<dbReference type="RefSeq" id="WP_109603887.1">
    <property type="nucleotide sequence ID" value="NZ_JAMHJO010000001.1"/>
</dbReference>
<protein>
    <recommendedName>
        <fullName evidence="4">Phosphoribosylglycinamide formyltransferase</fullName>
        <ecNumber evidence="4">2.1.2.2</ecNumber>
    </recommendedName>
    <alternativeName>
        <fullName evidence="4">5'-phosphoribosylglycinamide transformylase</fullName>
    </alternativeName>
    <alternativeName>
        <fullName evidence="4">GAR transformylase</fullName>
        <shortName evidence="4">GART</shortName>
    </alternativeName>
</protein>
<dbReference type="Gene3D" id="3.40.50.170">
    <property type="entry name" value="Formyl transferase, N-terminal domain"/>
    <property type="match status" value="1"/>
</dbReference>
<keyword evidence="7" id="KW-1185">Reference proteome</keyword>
<evidence type="ECO:0000313" key="7">
    <source>
        <dbReference type="Proteomes" id="UP000245921"/>
    </source>
</evidence>
<dbReference type="GO" id="GO:0006189">
    <property type="term" value="P:'de novo' IMP biosynthetic process"/>
    <property type="evidence" value="ECO:0007669"/>
    <property type="project" value="UniProtKB-UniRule"/>
</dbReference>
<feature type="binding site" evidence="4">
    <location>
        <position position="61"/>
    </location>
    <ligand>
        <name>(6R)-10-formyltetrahydrofolate</name>
        <dbReference type="ChEBI" id="CHEBI:195366"/>
    </ligand>
</feature>
<evidence type="ECO:0000259" key="5">
    <source>
        <dbReference type="Pfam" id="PF00551"/>
    </source>
</evidence>
<feature type="binding site" evidence="4">
    <location>
        <position position="104"/>
    </location>
    <ligand>
        <name>(6R)-10-formyltetrahydrofolate</name>
        <dbReference type="ChEBI" id="CHEBI:195366"/>
    </ligand>
</feature>
<feature type="site" description="Raises pKa of active site His" evidence="4">
    <location>
        <position position="142"/>
    </location>
</feature>
<accession>A0AA45HJR6</accession>
<feature type="binding site" evidence="4">
    <location>
        <begin position="87"/>
        <end position="90"/>
    </location>
    <ligand>
        <name>(6R)-10-formyltetrahydrofolate</name>
        <dbReference type="ChEBI" id="CHEBI:195366"/>
    </ligand>
</feature>
<dbReference type="InterPro" id="IPR002376">
    <property type="entry name" value="Formyl_transf_N"/>
</dbReference>
<evidence type="ECO:0000256" key="1">
    <source>
        <dbReference type="ARBA" id="ARBA00005054"/>
    </source>
</evidence>
<sequence>MKKIIILASGNGSNFESICKKIDKNVKIECLITNNPMAQVIQKAKKYQIKTHIIDSKSINKNEYKELLIKTLEKYSSIDLIVLAGYMKIIEKEIIEKYKNKIINIHPSLLPAFKGMNAIQKAYTYGVKYTGITIHYIDENIDEGTIIEQKVIKINYKENLEYLENKIHEIEHETYTKVIEKILKTM</sequence>
<dbReference type="AlphaFoldDB" id="A0AA45HJR6"/>
<feature type="domain" description="Formyl transferase N-terminal" evidence="5">
    <location>
        <begin position="2"/>
        <end position="179"/>
    </location>
</feature>
<dbReference type="EMBL" id="QGGI01000002">
    <property type="protein sequence ID" value="PWJ96268.1"/>
    <property type="molecule type" value="Genomic_DNA"/>
</dbReference>
<comment type="caution">
    <text evidence="6">The sequence shown here is derived from an EMBL/GenBank/DDBJ whole genome shotgun (WGS) entry which is preliminary data.</text>
</comment>
<keyword evidence="3 4" id="KW-0658">Purine biosynthesis</keyword>
<feature type="active site" description="Proton donor" evidence="4">
    <location>
        <position position="106"/>
    </location>
</feature>
<dbReference type="SUPFAM" id="SSF53328">
    <property type="entry name" value="Formyltransferase"/>
    <property type="match status" value="1"/>
</dbReference>
<dbReference type="Pfam" id="PF00551">
    <property type="entry name" value="Formyl_trans_N"/>
    <property type="match status" value="1"/>
</dbReference>
<dbReference type="EC" id="2.1.2.2" evidence="4"/>
<evidence type="ECO:0000256" key="4">
    <source>
        <dbReference type="HAMAP-Rule" id="MF_01930"/>
    </source>
</evidence>
<dbReference type="PANTHER" id="PTHR43369:SF2">
    <property type="entry name" value="PHOSPHORIBOSYLGLYCINAMIDE FORMYLTRANSFERASE"/>
    <property type="match status" value="1"/>
</dbReference>
<reference evidence="6 7" key="1">
    <citation type="submission" date="2018-05" db="EMBL/GenBank/DDBJ databases">
        <title>Genomic Encyclopedia of Type Strains, Phase IV (KMG-IV): sequencing the most valuable type-strain genomes for metagenomic binning, comparative biology and taxonomic classification.</title>
        <authorList>
            <person name="Goeker M."/>
        </authorList>
    </citation>
    <scope>NUCLEOTIDE SEQUENCE [LARGE SCALE GENOMIC DNA]</scope>
    <source>
        <strain evidence="6 7">DSM 24906</strain>
    </source>
</reference>
<gene>
    <name evidence="4" type="primary">purN</name>
    <name evidence="6" type="ORF">C7380_102186</name>
</gene>
<dbReference type="NCBIfam" id="TIGR00639">
    <property type="entry name" value="PurN"/>
    <property type="match status" value="1"/>
</dbReference>
<comment type="catalytic activity">
    <reaction evidence="4">
        <text>N(1)-(5-phospho-beta-D-ribosyl)glycinamide + (6R)-10-formyltetrahydrofolate = N(2)-formyl-N(1)-(5-phospho-beta-D-ribosyl)glycinamide + (6S)-5,6,7,8-tetrahydrofolate + H(+)</text>
        <dbReference type="Rhea" id="RHEA:15053"/>
        <dbReference type="ChEBI" id="CHEBI:15378"/>
        <dbReference type="ChEBI" id="CHEBI:57453"/>
        <dbReference type="ChEBI" id="CHEBI:143788"/>
        <dbReference type="ChEBI" id="CHEBI:147286"/>
        <dbReference type="ChEBI" id="CHEBI:195366"/>
        <dbReference type="EC" id="2.1.2.2"/>
    </reaction>
</comment>
<evidence type="ECO:0000256" key="2">
    <source>
        <dbReference type="ARBA" id="ARBA00022679"/>
    </source>
</evidence>
<proteinExistence type="inferred from homology"/>
<organism evidence="6 7">
    <name type="scientific">Oceanotoga teriensis</name>
    <dbReference type="NCBI Taxonomy" id="515440"/>
    <lineage>
        <taxon>Bacteria</taxon>
        <taxon>Thermotogati</taxon>
        <taxon>Thermotogota</taxon>
        <taxon>Thermotogae</taxon>
        <taxon>Petrotogales</taxon>
        <taxon>Petrotogaceae</taxon>
        <taxon>Oceanotoga</taxon>
    </lineage>
</organism>
<name>A0AA45HJR6_9BACT</name>
<dbReference type="GO" id="GO:0005829">
    <property type="term" value="C:cytosol"/>
    <property type="evidence" value="ECO:0007669"/>
    <property type="project" value="TreeGrafter"/>
</dbReference>
<dbReference type="PANTHER" id="PTHR43369">
    <property type="entry name" value="PHOSPHORIBOSYLGLYCINAMIDE FORMYLTRANSFERASE"/>
    <property type="match status" value="1"/>
</dbReference>
<comment type="function">
    <text evidence="4">Catalyzes the transfer of a formyl group from 10-formyltetrahydrofolate to 5-phospho-ribosyl-glycinamide (GAR), producing 5-phospho-ribosyl-N-formylglycinamide (FGAR) and tetrahydrofolate.</text>
</comment>
<dbReference type="CDD" id="cd08645">
    <property type="entry name" value="FMT_core_GART"/>
    <property type="match status" value="1"/>
</dbReference>
<comment type="similarity">
    <text evidence="4">Belongs to the GART family.</text>
</comment>
<evidence type="ECO:0000256" key="3">
    <source>
        <dbReference type="ARBA" id="ARBA00022755"/>
    </source>
</evidence>
<dbReference type="InterPro" id="IPR036477">
    <property type="entry name" value="Formyl_transf_N_sf"/>
</dbReference>
<dbReference type="InterPro" id="IPR004607">
    <property type="entry name" value="GART"/>
</dbReference>
<dbReference type="HAMAP" id="MF_01930">
    <property type="entry name" value="PurN"/>
    <property type="match status" value="1"/>
</dbReference>
<dbReference type="Proteomes" id="UP000245921">
    <property type="component" value="Unassembled WGS sequence"/>
</dbReference>
<keyword evidence="2 4" id="KW-0808">Transferase</keyword>
<dbReference type="GO" id="GO:0004644">
    <property type="term" value="F:phosphoribosylglycinamide formyltransferase activity"/>
    <property type="evidence" value="ECO:0007669"/>
    <property type="project" value="UniProtKB-UniRule"/>
</dbReference>